<dbReference type="SUPFAM" id="SSF55874">
    <property type="entry name" value="ATPase domain of HSP90 chaperone/DNA topoisomerase II/histidine kinase"/>
    <property type="match status" value="1"/>
</dbReference>
<dbReference type="InterPro" id="IPR001789">
    <property type="entry name" value="Sig_transdc_resp-reg_receiver"/>
</dbReference>
<keyword evidence="8" id="KW-0067">ATP-binding</keyword>
<dbReference type="PROSITE" id="PS50110">
    <property type="entry name" value="RESPONSE_REGULATORY"/>
    <property type="match status" value="1"/>
</dbReference>
<dbReference type="eggNOG" id="COG2203">
    <property type="taxonomic scope" value="Bacteria"/>
</dbReference>
<dbReference type="PROSITE" id="PS50113">
    <property type="entry name" value="PAC"/>
    <property type="match status" value="1"/>
</dbReference>
<comment type="similarity">
    <text evidence="2">In the N-terminal section; belongs to the phytochrome family.</text>
</comment>
<dbReference type="GO" id="GO:0000155">
    <property type="term" value="F:phosphorelay sensor kinase activity"/>
    <property type="evidence" value="ECO:0007669"/>
    <property type="project" value="InterPro"/>
</dbReference>
<evidence type="ECO:0000256" key="2">
    <source>
        <dbReference type="ARBA" id="ARBA00006402"/>
    </source>
</evidence>
<evidence type="ECO:0000256" key="7">
    <source>
        <dbReference type="ARBA" id="ARBA00022777"/>
    </source>
</evidence>
<dbReference type="Pfam" id="PF00072">
    <property type="entry name" value="Response_reg"/>
    <property type="match status" value="1"/>
</dbReference>
<dbReference type="Gene3D" id="2.10.70.100">
    <property type="match status" value="1"/>
</dbReference>
<dbReference type="InterPro" id="IPR035965">
    <property type="entry name" value="PAS-like_dom_sf"/>
</dbReference>
<feature type="modified residue" description="4-aspartylphosphate" evidence="10">
    <location>
        <position position="1317"/>
    </location>
</feature>
<evidence type="ECO:0000256" key="4">
    <source>
        <dbReference type="ARBA" id="ARBA00022553"/>
    </source>
</evidence>
<feature type="domain" description="Phytochrome chromophore attachment site" evidence="12">
    <location>
        <begin position="607"/>
        <end position="654"/>
    </location>
</feature>
<dbReference type="CDD" id="cd00130">
    <property type="entry name" value="PAS"/>
    <property type="match status" value="1"/>
</dbReference>
<dbReference type="Pfam" id="PF08447">
    <property type="entry name" value="PAS_3"/>
    <property type="match status" value="1"/>
</dbReference>
<dbReference type="InterPro" id="IPR003661">
    <property type="entry name" value="HisK_dim/P_dom"/>
</dbReference>
<dbReference type="InterPro" id="IPR000700">
    <property type="entry name" value="PAS-assoc_C"/>
</dbReference>
<evidence type="ECO:0000313" key="18">
    <source>
        <dbReference type="Proteomes" id="UP000000552"/>
    </source>
</evidence>
<dbReference type="InterPro" id="IPR004358">
    <property type="entry name" value="Sig_transdc_His_kin-like_C"/>
</dbReference>
<evidence type="ECO:0000256" key="3">
    <source>
        <dbReference type="ARBA" id="ARBA00012438"/>
    </source>
</evidence>
<dbReference type="InterPro" id="IPR011006">
    <property type="entry name" value="CheY-like_superfamily"/>
</dbReference>
<feature type="coiled-coil region" evidence="11">
    <location>
        <begin position="967"/>
        <end position="1005"/>
    </location>
</feature>
<dbReference type="SMART" id="SM00388">
    <property type="entry name" value="HisKA"/>
    <property type="match status" value="1"/>
</dbReference>
<dbReference type="Pfam" id="PF01590">
    <property type="entry name" value="GAF"/>
    <property type="match status" value="2"/>
</dbReference>
<dbReference type="InterPro" id="IPR005467">
    <property type="entry name" value="His_kinase_dom"/>
</dbReference>
<dbReference type="SUPFAM" id="SSF55781">
    <property type="entry name" value="GAF domain-like"/>
    <property type="match status" value="3"/>
</dbReference>
<name>Q984C1_RHILO</name>
<dbReference type="InterPro" id="IPR016132">
    <property type="entry name" value="Phyto_chromo_attachment"/>
</dbReference>
<dbReference type="Gene3D" id="3.30.450.40">
    <property type="match status" value="3"/>
</dbReference>
<dbReference type="PROSITE" id="PS50046">
    <property type="entry name" value="PHYTOCHROME_2"/>
    <property type="match status" value="1"/>
</dbReference>
<dbReference type="RefSeq" id="WP_010915335.1">
    <property type="nucleotide sequence ID" value="NC_002678.2"/>
</dbReference>
<evidence type="ECO:0000259" key="14">
    <source>
        <dbReference type="PROSITE" id="PS50110"/>
    </source>
</evidence>
<evidence type="ECO:0000256" key="5">
    <source>
        <dbReference type="ARBA" id="ARBA00022679"/>
    </source>
</evidence>
<evidence type="ECO:0000259" key="15">
    <source>
        <dbReference type="PROSITE" id="PS50112"/>
    </source>
</evidence>
<dbReference type="Pfam" id="PF00512">
    <property type="entry name" value="HisKA"/>
    <property type="match status" value="1"/>
</dbReference>
<dbReference type="InterPro" id="IPR000014">
    <property type="entry name" value="PAS"/>
</dbReference>
<accession>Q984C1</accession>
<dbReference type="CDD" id="cd00082">
    <property type="entry name" value="HisKA"/>
    <property type="match status" value="1"/>
</dbReference>
<keyword evidence="4 10" id="KW-0597">Phosphoprotein</keyword>
<dbReference type="PROSITE" id="PS50112">
    <property type="entry name" value="PAS"/>
    <property type="match status" value="1"/>
</dbReference>
<keyword evidence="5" id="KW-0808">Transferase</keyword>
<dbReference type="PRINTS" id="PR00344">
    <property type="entry name" value="BCTRLSENSOR"/>
</dbReference>
<dbReference type="eggNOG" id="COG4191">
    <property type="taxonomic scope" value="Bacteria"/>
</dbReference>
<dbReference type="InterPro" id="IPR003018">
    <property type="entry name" value="GAF"/>
</dbReference>
<evidence type="ECO:0000256" key="9">
    <source>
        <dbReference type="ARBA" id="ARBA00023012"/>
    </source>
</evidence>
<comment type="catalytic activity">
    <reaction evidence="1">
        <text>ATP + protein L-histidine = ADP + protein N-phospho-L-histidine.</text>
        <dbReference type="EC" id="2.7.13.3"/>
    </reaction>
</comment>
<dbReference type="InterPro" id="IPR036890">
    <property type="entry name" value="HATPase_C_sf"/>
</dbReference>
<dbReference type="InterPro" id="IPR036097">
    <property type="entry name" value="HisK_dim/P_sf"/>
</dbReference>
<evidence type="ECO:0000259" key="13">
    <source>
        <dbReference type="PROSITE" id="PS50109"/>
    </source>
</evidence>
<evidence type="ECO:0000313" key="17">
    <source>
        <dbReference type="EMBL" id="BAB53709.1"/>
    </source>
</evidence>
<evidence type="ECO:0000256" key="10">
    <source>
        <dbReference type="PROSITE-ProRule" id="PRU00169"/>
    </source>
</evidence>
<evidence type="ECO:0000256" key="11">
    <source>
        <dbReference type="SAM" id="Coils"/>
    </source>
</evidence>
<feature type="domain" description="Response regulatory" evidence="14">
    <location>
        <begin position="1267"/>
        <end position="1382"/>
    </location>
</feature>
<dbReference type="Proteomes" id="UP000000552">
    <property type="component" value="Chromosome"/>
</dbReference>
<keyword evidence="11" id="KW-0175">Coiled coil</keyword>
<feature type="domain" description="PAS" evidence="15">
    <location>
        <begin position="671"/>
        <end position="743"/>
    </location>
</feature>
<dbReference type="Pfam" id="PF02518">
    <property type="entry name" value="HATPase_c"/>
    <property type="match status" value="1"/>
</dbReference>
<gene>
    <name evidence="17" type="ordered locus">mll8067</name>
</gene>
<feature type="domain" description="PAC" evidence="16">
    <location>
        <begin position="748"/>
        <end position="800"/>
    </location>
</feature>
<evidence type="ECO:0000259" key="16">
    <source>
        <dbReference type="PROSITE" id="PS50113"/>
    </source>
</evidence>
<dbReference type="GO" id="GO:0005524">
    <property type="term" value="F:ATP binding"/>
    <property type="evidence" value="ECO:0007669"/>
    <property type="project" value="UniProtKB-KW"/>
</dbReference>
<dbReference type="EMBL" id="BA000012">
    <property type="protein sequence ID" value="BAB53709.1"/>
    <property type="molecule type" value="Genomic_DNA"/>
</dbReference>
<dbReference type="Pfam" id="PF13185">
    <property type="entry name" value="GAF_2"/>
    <property type="match status" value="1"/>
</dbReference>
<keyword evidence="6" id="KW-0547">Nucleotide-binding</keyword>
<dbReference type="SUPFAM" id="SSF55785">
    <property type="entry name" value="PYP-like sensor domain (PAS domain)"/>
    <property type="match status" value="2"/>
</dbReference>
<dbReference type="InterPro" id="IPR013655">
    <property type="entry name" value="PAS_fold_3"/>
</dbReference>
<dbReference type="PANTHER" id="PTHR43065:SF46">
    <property type="entry name" value="C4-DICARBOXYLATE TRANSPORT SENSOR PROTEIN DCTB"/>
    <property type="match status" value="1"/>
</dbReference>
<dbReference type="Gene3D" id="3.40.50.2300">
    <property type="match status" value="1"/>
</dbReference>
<reference evidence="17 18" key="1">
    <citation type="journal article" date="2000" name="DNA Res.">
        <title>Complete genome structure of the nitrogen-fixing symbiotic bacterium Mesorhizobium loti.</title>
        <authorList>
            <person name="Kaneko T."/>
            <person name="Nakamura Y."/>
            <person name="Sato S."/>
            <person name="Asamizu E."/>
            <person name="Kato T."/>
            <person name="Sasamoto S."/>
            <person name="Watanabe A."/>
            <person name="Idesawa K."/>
            <person name="Ishikawa A."/>
            <person name="Kawashima K."/>
            <person name="Kimura T."/>
            <person name="Kishida Y."/>
            <person name="Kiyokawa C."/>
            <person name="Kohara M."/>
            <person name="Matsumoto M."/>
            <person name="Matsuno A."/>
            <person name="Mochizuki Y."/>
            <person name="Nakayama S."/>
            <person name="Nakazaki N."/>
            <person name="Shimpo S."/>
            <person name="Sugimoto M."/>
            <person name="Takeuchi C."/>
            <person name="Yamada M."/>
            <person name="Tabata S."/>
        </authorList>
    </citation>
    <scope>NUCLEOTIDE SEQUENCE [LARGE SCALE GENOMIC DNA]</scope>
    <source>
        <strain evidence="18">LMG 29417 / CECT 9101 / MAFF 303099</strain>
    </source>
</reference>
<dbReference type="InterPro" id="IPR003594">
    <property type="entry name" value="HATPase_dom"/>
</dbReference>
<sequence length="1386" mass="152514">MSIPRLLSCGARCPTPCRATKTELRRFVRFDISGDILGPSSKDRASAAFRSAGEMAERIGSFGWSATSIGPVSSWPTELKTLVDLILGSAQPMFVVWGQDRIWLYNDAFIPILGRKHPTALGLPSQQVWAEAWETIGPMFDLVYQGQSVHMDDIEIRIDKHGAPEETHFAFSYNPITQPETGTTGGLFGVCTETTDRFLAEKRERLAAERQIHLFEQAPGFIIIMRGRDHVVEFVNDAHRQVFNSGDWLSKRIRDAVPSLEGQGFFERLDEVFRSGTTFEAQGLPVRFRRSADSPEETRHLTFIYAPLYDGGNLITGIFCEGFDVTETFRARKRSAALAELGDLVRLVEDPDDLAYAAAEIIGRELDVSRAGYGTIDLANETISIERDWNAPGIKSLAGVLHFRDYGTYIDDLKRGITVVLEDADTDPRTSQNPEALKAISAQSLINMPVTERAGFVALLYLNHNRPRSWSTEEIEFVREMAERTRTAVERRRAQAELRQNEARLRFLDALGKETSKSSDADAVLEITTRMLGEYLGVAICAYADMEPDQDHFTIRGDWHRQGSSSIVGYYSLRDFGQLAVGKLHEGLPLIINDNHVELPLEEAATFQDIGIAATICMPLVKEGRLTALMAIHDSAPRVWTQNELALLTEVTERSWAHIERVRSDQSAAETAERLSLATQAAAIGIWDYDPVADHLRWDAQCRALFGITSDDEVTYEGSFIAGLHPDDRIRADEAVRRAIAPDSLEGFNIEYRTIGLEDRIERWVAASGHAIFEASKAVRFIGTVIDISDRKKAERHLKIMNDTGAAVAAELDLDKIVQITTDAGVQLSGAQFGAFFYNVLDAQGGSYMLYALAGAPRSAFQNYPMPRATAVFEPTFLGKGVVRSDDILKDRRYGKNAPHKGMPEGHVPVRSYLAVPVVSNSGEVLGGLFFGHAETGKFGPEHESALLGIAGHAATAIDNARLFQSAERELSERRRAEAALQTLNSTLEQRVIDEVAERSKAEEQLRQVQKMDAVGQLTGGIAHDFNNMLAVIIGGLNLLQRKLSKGETDVGRFVEGAMDGAHRAAALTQRLLAFSRQQPLKPEPINANRLVGGMTELLMRTLGETIKVETAFGAGLWQVKADPSQLESALLNLSVNARDAMPNGGKLTIETSNAYVDERYARESAIAAGQFVLVAVTDTGTGMTPDVLAKAFDPFYTTKGVGKGTGLGLSQVYGFVRQSGGNVRIYSEPGVGTTIKIYLPRHYGGTEQNSPELKSRSIDGGVPSEIVMVVEDEDRVRAVSAEALRELGYSVVEASGPNEAIKMIEAGQQLSLLFTDVVMPEMSGRQLVDILRRGNPKLKVLYTTGYTRNAIVHNGILDPVTQLLPKPFSLEDLAEKVRTILDDPS</sequence>
<dbReference type="Gene3D" id="3.30.565.10">
    <property type="entry name" value="Histidine kinase-like ATPase, C-terminal domain"/>
    <property type="match status" value="1"/>
</dbReference>
<protein>
    <recommendedName>
        <fullName evidence="3">histidine kinase</fullName>
        <ecNumber evidence="3">2.7.13.3</ecNumber>
    </recommendedName>
</protein>
<dbReference type="HOGENOM" id="CLU_000445_114_51_5"/>
<dbReference type="SUPFAM" id="SSF47384">
    <property type="entry name" value="Homodimeric domain of signal transducing histidine kinase"/>
    <property type="match status" value="1"/>
</dbReference>
<dbReference type="SMART" id="SM00387">
    <property type="entry name" value="HATPase_c"/>
    <property type="match status" value="1"/>
</dbReference>
<dbReference type="eggNOG" id="COG0784">
    <property type="taxonomic scope" value="Bacteria"/>
</dbReference>
<dbReference type="SMART" id="SM00065">
    <property type="entry name" value="GAF"/>
    <property type="match status" value="3"/>
</dbReference>
<evidence type="ECO:0000256" key="1">
    <source>
        <dbReference type="ARBA" id="ARBA00000085"/>
    </source>
</evidence>
<keyword evidence="9" id="KW-0902">Two-component regulatory system</keyword>
<dbReference type="InterPro" id="IPR029016">
    <property type="entry name" value="GAF-like_dom_sf"/>
</dbReference>
<dbReference type="SMART" id="SM00091">
    <property type="entry name" value="PAS"/>
    <property type="match status" value="3"/>
</dbReference>
<keyword evidence="7 17" id="KW-0418">Kinase</keyword>
<dbReference type="EC" id="2.7.13.3" evidence="3"/>
<dbReference type="Gene3D" id="3.30.450.20">
    <property type="entry name" value="PAS domain"/>
    <property type="match status" value="3"/>
</dbReference>
<dbReference type="Gene3D" id="1.10.287.130">
    <property type="match status" value="1"/>
</dbReference>
<dbReference type="CDD" id="cd16919">
    <property type="entry name" value="HATPase_CckA-like"/>
    <property type="match status" value="1"/>
</dbReference>
<dbReference type="NCBIfam" id="TIGR00229">
    <property type="entry name" value="sensory_box"/>
    <property type="match status" value="1"/>
</dbReference>
<dbReference type="eggNOG" id="COG2202">
    <property type="taxonomic scope" value="Bacteria"/>
</dbReference>
<dbReference type="PROSITE" id="PS50109">
    <property type="entry name" value="HIS_KIN"/>
    <property type="match status" value="1"/>
</dbReference>
<feature type="coiled-coil region" evidence="11">
    <location>
        <begin position="479"/>
        <end position="511"/>
    </location>
</feature>
<dbReference type="SUPFAM" id="SSF52172">
    <property type="entry name" value="CheY-like"/>
    <property type="match status" value="1"/>
</dbReference>
<evidence type="ECO:0000256" key="6">
    <source>
        <dbReference type="ARBA" id="ARBA00022741"/>
    </source>
</evidence>
<evidence type="ECO:0000259" key="12">
    <source>
        <dbReference type="PROSITE" id="PS50046"/>
    </source>
</evidence>
<organism evidence="17 18">
    <name type="scientific">Mesorhizobium japonicum (strain LMG 29417 / CECT 9101 / MAFF 303099)</name>
    <name type="common">Mesorhizobium loti (strain MAFF 303099)</name>
    <dbReference type="NCBI Taxonomy" id="266835"/>
    <lineage>
        <taxon>Bacteria</taxon>
        <taxon>Pseudomonadati</taxon>
        <taxon>Pseudomonadota</taxon>
        <taxon>Alphaproteobacteria</taxon>
        <taxon>Hyphomicrobiales</taxon>
        <taxon>Phyllobacteriaceae</taxon>
        <taxon>Mesorhizobium</taxon>
    </lineage>
</organism>
<dbReference type="PANTHER" id="PTHR43065">
    <property type="entry name" value="SENSOR HISTIDINE KINASE"/>
    <property type="match status" value="1"/>
</dbReference>
<evidence type="ECO:0000256" key="8">
    <source>
        <dbReference type="ARBA" id="ARBA00022840"/>
    </source>
</evidence>
<feature type="domain" description="Histidine kinase" evidence="13">
    <location>
        <begin position="1021"/>
        <end position="1244"/>
    </location>
</feature>
<dbReference type="KEGG" id="mlo:mll8067"/>
<proteinExistence type="inferred from homology"/>
<dbReference type="SMART" id="SM00448">
    <property type="entry name" value="REC"/>
    <property type="match status" value="1"/>
</dbReference>